<dbReference type="AlphaFoldDB" id="A0A678XC07"/>
<keyword evidence="6 9" id="KW-0472">Membrane</keyword>
<feature type="transmembrane region" description="Helical" evidence="9">
    <location>
        <begin position="236"/>
        <end position="254"/>
    </location>
</feature>
<evidence type="ECO:0000256" key="8">
    <source>
        <dbReference type="SAM" id="MobiDB-lite"/>
    </source>
</evidence>
<dbReference type="InterPro" id="IPR036259">
    <property type="entry name" value="MFS_trans_sf"/>
</dbReference>
<feature type="transmembrane region" description="Helical" evidence="9">
    <location>
        <begin position="117"/>
        <end position="137"/>
    </location>
</feature>
<feature type="transmembrane region" description="Helical" evidence="9">
    <location>
        <begin position="440"/>
        <end position="458"/>
    </location>
</feature>
<dbReference type="EMBL" id="MH025886">
    <property type="protein sequence ID" value="AYU66247.1"/>
    <property type="molecule type" value="Genomic_DNA"/>
</dbReference>
<feature type="transmembrane region" description="Helical" evidence="9">
    <location>
        <begin position="144"/>
        <end position="165"/>
    </location>
</feature>
<dbReference type="SUPFAM" id="SSF103473">
    <property type="entry name" value="MFS general substrate transporter"/>
    <property type="match status" value="1"/>
</dbReference>
<evidence type="ECO:0000256" key="5">
    <source>
        <dbReference type="ARBA" id="ARBA00022989"/>
    </source>
</evidence>
<dbReference type="InterPro" id="IPR020846">
    <property type="entry name" value="MFS_dom"/>
</dbReference>
<reference evidence="11" key="1">
    <citation type="submission" date="2018-03" db="EMBL/GenBank/DDBJ databases">
        <title>Multiplexed Activation and Characterization of a Cryptic Gene Cluster Reveal Two Series of Aromatic Polyketides Generated by a Divergent Biosynthetic Pathway.</title>
        <authorList>
            <person name="Ji Z.-Y."/>
            <person name="Nie Q.-Y."/>
            <person name="Yin Y."/>
            <person name="Zhang M."/>
            <person name="Pan H.-X."/>
            <person name="Hou X.-F."/>
            <person name="Tang G.-L."/>
        </authorList>
    </citation>
    <scope>NUCLEOTIDE SEQUENCE</scope>
    <source>
        <strain evidence="11">SP-371</strain>
    </source>
</reference>
<feature type="transmembrane region" description="Helical" evidence="9">
    <location>
        <begin position="171"/>
        <end position="193"/>
    </location>
</feature>
<evidence type="ECO:0000259" key="10">
    <source>
        <dbReference type="PROSITE" id="PS50850"/>
    </source>
</evidence>
<keyword evidence="7" id="KW-0046">Antibiotic resistance</keyword>
<keyword evidence="5 9" id="KW-1133">Transmembrane helix</keyword>
<dbReference type="PANTHER" id="PTHR42718">
    <property type="entry name" value="MAJOR FACILITATOR SUPERFAMILY MULTIDRUG TRANSPORTER MFSC"/>
    <property type="match status" value="1"/>
</dbReference>
<evidence type="ECO:0000256" key="4">
    <source>
        <dbReference type="ARBA" id="ARBA00022692"/>
    </source>
</evidence>
<keyword evidence="3" id="KW-1003">Cell membrane</keyword>
<dbReference type="Gene3D" id="1.20.1250.20">
    <property type="entry name" value="MFS general substrate transporter like domains"/>
    <property type="match status" value="1"/>
</dbReference>
<feature type="transmembrane region" description="Helical" evidence="9">
    <location>
        <begin position="274"/>
        <end position="297"/>
    </location>
</feature>
<sequence>MNAVPSAGRSGPTPGWTVAVVACAAQFMVVLDTTIVNVALPSMREDLGLGAGGQQWVVNAYLLAFAGFLMLGGRAADLFGRRRMFTAGLVLFTAASLLGGLATGGGLLIAARTLQGLGAAFLAPAPLALINATYGDLQARTKALAAWGATATAAGSCGILLGGVLTDTLGWRWVLFVNVPIGAVLVAVALRTLPAFPGQARGRALDVTGAVLVTAALACASYGLSELESHPFAAPLTGGILAVAVVLLVAFVLVEARTAQPLMPLRIFTSRSLVLGNAAALVIGAVTTSVMFFLTLYLQRVLGYTPLRAGLAMLPLTLAIAVASLLVRRLVQAMGPRVPLALGWALTAGGLLWQSRFSPDGSFGVDVLGPGVLLGLGLGAVVLPMTAAATSGVAAQDAGLASALMNTARQMGGGLGLAVLSAVAGTATGAAALTHGYADALLVATVLALAAGVLALFMPRPAAAAAPPAAGGKESGQRPAPVAAEPSE</sequence>
<feature type="transmembrane region" description="Helical" evidence="9">
    <location>
        <begin position="56"/>
        <end position="73"/>
    </location>
</feature>
<keyword evidence="4 9" id="KW-0812">Transmembrane</keyword>
<dbReference type="Gene3D" id="1.20.1720.10">
    <property type="entry name" value="Multidrug resistance protein D"/>
    <property type="match status" value="1"/>
</dbReference>
<evidence type="ECO:0000256" key="2">
    <source>
        <dbReference type="ARBA" id="ARBA00022448"/>
    </source>
</evidence>
<evidence type="ECO:0000313" key="11">
    <source>
        <dbReference type="EMBL" id="AYU66247.1"/>
    </source>
</evidence>
<name>A0A678XC07_9ACTN</name>
<dbReference type="PROSITE" id="PS00216">
    <property type="entry name" value="SUGAR_TRANSPORT_1"/>
    <property type="match status" value="1"/>
</dbReference>
<dbReference type="GO" id="GO:0005886">
    <property type="term" value="C:plasma membrane"/>
    <property type="evidence" value="ECO:0007669"/>
    <property type="project" value="UniProtKB-SubCell"/>
</dbReference>
<evidence type="ECO:0000256" key="9">
    <source>
        <dbReference type="SAM" id="Phobius"/>
    </source>
</evidence>
<dbReference type="Pfam" id="PF07690">
    <property type="entry name" value="MFS_1"/>
    <property type="match status" value="1"/>
</dbReference>
<proteinExistence type="predicted"/>
<accession>A0A678XC07</accession>
<dbReference type="CDD" id="cd17321">
    <property type="entry name" value="MFS_MMR_MDR_like"/>
    <property type="match status" value="1"/>
</dbReference>
<evidence type="ECO:0000256" key="3">
    <source>
        <dbReference type="ARBA" id="ARBA00022475"/>
    </source>
</evidence>
<feature type="transmembrane region" description="Helical" evidence="9">
    <location>
        <begin position="16"/>
        <end position="36"/>
    </location>
</feature>
<evidence type="ECO:0000256" key="1">
    <source>
        <dbReference type="ARBA" id="ARBA00004651"/>
    </source>
</evidence>
<dbReference type="InterPro" id="IPR004638">
    <property type="entry name" value="EmrB-like"/>
</dbReference>
<feature type="transmembrane region" description="Helical" evidence="9">
    <location>
        <begin position="415"/>
        <end position="434"/>
    </location>
</feature>
<feature type="transmembrane region" description="Helical" evidence="9">
    <location>
        <begin position="85"/>
        <end position="111"/>
    </location>
</feature>
<protein>
    <submittedName>
        <fullName evidence="11">TjhR2</fullName>
    </submittedName>
</protein>
<feature type="domain" description="Major facilitator superfamily (MFS) profile" evidence="10">
    <location>
        <begin position="18"/>
        <end position="463"/>
    </location>
</feature>
<comment type="subcellular location">
    <subcellularLocation>
        <location evidence="1">Cell membrane</location>
        <topology evidence="1">Multi-pass membrane protein</topology>
    </subcellularLocation>
</comment>
<organism evidence="11">
    <name type="scientific">Streptomyces aureus</name>
    <dbReference type="NCBI Taxonomy" id="193461"/>
    <lineage>
        <taxon>Bacteria</taxon>
        <taxon>Bacillati</taxon>
        <taxon>Actinomycetota</taxon>
        <taxon>Actinomycetes</taxon>
        <taxon>Kitasatosporales</taxon>
        <taxon>Streptomycetaceae</taxon>
        <taxon>Streptomyces</taxon>
    </lineage>
</organism>
<dbReference type="PANTHER" id="PTHR42718:SF46">
    <property type="entry name" value="BLR6921 PROTEIN"/>
    <property type="match status" value="1"/>
</dbReference>
<keyword evidence="2" id="KW-0813">Transport</keyword>
<evidence type="ECO:0000256" key="7">
    <source>
        <dbReference type="ARBA" id="ARBA00023251"/>
    </source>
</evidence>
<dbReference type="InterPro" id="IPR011701">
    <property type="entry name" value="MFS"/>
</dbReference>
<dbReference type="GO" id="GO:0022857">
    <property type="term" value="F:transmembrane transporter activity"/>
    <property type="evidence" value="ECO:0007669"/>
    <property type="project" value="InterPro"/>
</dbReference>
<dbReference type="GO" id="GO:0046677">
    <property type="term" value="P:response to antibiotic"/>
    <property type="evidence" value="ECO:0007669"/>
    <property type="project" value="UniProtKB-KW"/>
</dbReference>
<dbReference type="InterPro" id="IPR005829">
    <property type="entry name" value="Sugar_transporter_CS"/>
</dbReference>
<feature type="transmembrane region" description="Helical" evidence="9">
    <location>
        <begin position="373"/>
        <end position="394"/>
    </location>
</feature>
<dbReference type="NCBIfam" id="TIGR00711">
    <property type="entry name" value="efflux_EmrB"/>
    <property type="match status" value="1"/>
</dbReference>
<evidence type="ECO:0000256" key="6">
    <source>
        <dbReference type="ARBA" id="ARBA00023136"/>
    </source>
</evidence>
<feature type="transmembrane region" description="Helical" evidence="9">
    <location>
        <begin position="334"/>
        <end position="353"/>
    </location>
</feature>
<feature type="transmembrane region" description="Helical" evidence="9">
    <location>
        <begin position="309"/>
        <end position="327"/>
    </location>
</feature>
<dbReference type="PROSITE" id="PS50850">
    <property type="entry name" value="MFS"/>
    <property type="match status" value="1"/>
</dbReference>
<feature type="region of interest" description="Disordered" evidence="8">
    <location>
        <begin position="464"/>
        <end position="488"/>
    </location>
</feature>